<sequence length="90" mass="10110">MPWSSQVNDEVLKMGMAFGRAVKLRRVEVGFNQEELADKAELARSFVSSVERGVAKASIASVWKLAQALNCHPSDLWITAERLYGTRRED</sequence>
<dbReference type="Gene3D" id="1.10.260.40">
    <property type="entry name" value="lambda repressor-like DNA-binding domains"/>
    <property type="match status" value="1"/>
</dbReference>
<dbReference type="SMART" id="SM00530">
    <property type="entry name" value="HTH_XRE"/>
    <property type="match status" value="1"/>
</dbReference>
<dbReference type="SUPFAM" id="SSF47413">
    <property type="entry name" value="lambda repressor-like DNA-binding domains"/>
    <property type="match status" value="1"/>
</dbReference>
<feature type="domain" description="HTH cro/C1-type" evidence="1">
    <location>
        <begin position="22"/>
        <end position="76"/>
    </location>
</feature>
<comment type="caution">
    <text evidence="2">The sequence shown here is derived from an EMBL/GenBank/DDBJ whole genome shotgun (WGS) entry which is preliminary data.</text>
</comment>
<dbReference type="EMBL" id="SUNE01000001">
    <property type="protein sequence ID" value="MDG5898431.1"/>
    <property type="molecule type" value="Genomic_DNA"/>
</dbReference>
<accession>A0AAW6QSJ1</accession>
<gene>
    <name evidence="2" type="ORF">E2650_00635</name>
</gene>
<name>A0AAW6QSJ1_9GAMM</name>
<dbReference type="InterPro" id="IPR010982">
    <property type="entry name" value="Lambda_DNA-bd_dom_sf"/>
</dbReference>
<evidence type="ECO:0000313" key="2">
    <source>
        <dbReference type="EMBL" id="MDG5898431.1"/>
    </source>
</evidence>
<dbReference type="GO" id="GO:0003677">
    <property type="term" value="F:DNA binding"/>
    <property type="evidence" value="ECO:0007669"/>
    <property type="project" value="InterPro"/>
</dbReference>
<proteinExistence type="predicted"/>
<dbReference type="Proteomes" id="UP001152518">
    <property type="component" value="Unassembled WGS sequence"/>
</dbReference>
<organism evidence="2">
    <name type="scientific">Shewanella xiamenensis</name>
    <dbReference type="NCBI Taxonomy" id="332186"/>
    <lineage>
        <taxon>Bacteria</taxon>
        <taxon>Pseudomonadati</taxon>
        <taxon>Pseudomonadota</taxon>
        <taxon>Gammaproteobacteria</taxon>
        <taxon>Alteromonadales</taxon>
        <taxon>Shewanellaceae</taxon>
        <taxon>Shewanella</taxon>
    </lineage>
</organism>
<dbReference type="Pfam" id="PF01381">
    <property type="entry name" value="HTH_3"/>
    <property type="match status" value="1"/>
</dbReference>
<dbReference type="InterPro" id="IPR001387">
    <property type="entry name" value="Cro/C1-type_HTH"/>
</dbReference>
<dbReference type="PROSITE" id="PS50943">
    <property type="entry name" value="HTH_CROC1"/>
    <property type="match status" value="1"/>
</dbReference>
<reference evidence="2" key="1">
    <citation type="journal article" date="2019" name="Int J Environ Res Public Health">
        <title>Characterization of Chromosome-Mediated BlaOXA-894 in Shewanella xiamenensis Isolated from Pig Wastewater.</title>
        <authorList>
            <person name="Zou H."/>
            <person name="Zhou Z."/>
            <person name="Xia H."/>
            <person name="Zhao Q."/>
            <person name="Li X."/>
        </authorList>
    </citation>
    <scope>NUCLEOTIDE SEQUENCE</scope>
    <source>
        <strain evidence="2">2015oxa</strain>
    </source>
</reference>
<dbReference type="AlphaFoldDB" id="A0AAW6QSJ1"/>
<protein>
    <submittedName>
        <fullName evidence="2">Helix-turn-helix transcriptional regulator</fullName>
    </submittedName>
</protein>
<evidence type="ECO:0000259" key="1">
    <source>
        <dbReference type="PROSITE" id="PS50943"/>
    </source>
</evidence>
<reference evidence="2" key="2">
    <citation type="submission" date="2019-04" db="EMBL/GenBank/DDBJ databases">
        <authorList>
            <person name="Zou H."/>
        </authorList>
    </citation>
    <scope>NUCLEOTIDE SEQUENCE</scope>
    <source>
        <strain evidence="2">2015oxa</strain>
    </source>
</reference>
<dbReference type="CDD" id="cd00093">
    <property type="entry name" value="HTH_XRE"/>
    <property type="match status" value="1"/>
</dbReference>